<evidence type="ECO:0000259" key="3">
    <source>
        <dbReference type="PROSITE" id="PS51194"/>
    </source>
</evidence>
<dbReference type="Gene3D" id="3.40.50.300">
    <property type="entry name" value="P-loop containing nucleotide triphosphate hydrolases"/>
    <property type="match status" value="2"/>
</dbReference>
<reference evidence="4" key="1">
    <citation type="submission" date="2021-02" db="EMBL/GenBank/DDBJ databases">
        <authorList>
            <person name="Dougan E. K."/>
            <person name="Rhodes N."/>
            <person name="Thang M."/>
            <person name="Chan C."/>
        </authorList>
    </citation>
    <scope>NUCLEOTIDE SEQUENCE</scope>
</reference>
<keyword evidence="1" id="KW-0472">Membrane</keyword>
<dbReference type="InterPro" id="IPR014001">
    <property type="entry name" value="Helicase_ATP-bd"/>
</dbReference>
<keyword evidence="1" id="KW-0812">Transmembrane</keyword>
<dbReference type="PANTHER" id="PTHR47396">
    <property type="entry name" value="TYPE I RESTRICTION ENZYME ECOKI R PROTEIN"/>
    <property type="match status" value="1"/>
</dbReference>
<dbReference type="SMART" id="SM00490">
    <property type="entry name" value="HELICc"/>
    <property type="match status" value="1"/>
</dbReference>
<dbReference type="GO" id="GO:0005829">
    <property type="term" value="C:cytosol"/>
    <property type="evidence" value="ECO:0007669"/>
    <property type="project" value="TreeGrafter"/>
</dbReference>
<dbReference type="SUPFAM" id="SSF52540">
    <property type="entry name" value="P-loop containing nucleoside triphosphate hydrolases"/>
    <property type="match status" value="1"/>
</dbReference>
<gene>
    <name evidence="4" type="ORF">PGLA2088_LOCUS27143</name>
</gene>
<dbReference type="Gene3D" id="6.10.140.530">
    <property type="match status" value="1"/>
</dbReference>
<dbReference type="Pfam" id="PF04851">
    <property type="entry name" value="ResIII"/>
    <property type="match status" value="1"/>
</dbReference>
<evidence type="ECO:0008006" key="6">
    <source>
        <dbReference type="Google" id="ProtNLM"/>
    </source>
</evidence>
<dbReference type="GO" id="GO:0005524">
    <property type="term" value="F:ATP binding"/>
    <property type="evidence" value="ECO:0007669"/>
    <property type="project" value="InterPro"/>
</dbReference>
<dbReference type="Pfam" id="PF00271">
    <property type="entry name" value="Helicase_C"/>
    <property type="match status" value="1"/>
</dbReference>
<dbReference type="PANTHER" id="PTHR47396:SF1">
    <property type="entry name" value="ATP-DEPENDENT HELICASE IRC3-RELATED"/>
    <property type="match status" value="1"/>
</dbReference>
<evidence type="ECO:0000313" key="5">
    <source>
        <dbReference type="Proteomes" id="UP000626109"/>
    </source>
</evidence>
<feature type="domain" description="Helicase ATP-binding" evidence="2">
    <location>
        <begin position="249"/>
        <end position="364"/>
    </location>
</feature>
<name>A0A813K0A8_POLGL</name>
<protein>
    <recommendedName>
        <fullName evidence="6">Helicase</fullName>
    </recommendedName>
</protein>
<dbReference type="GO" id="GO:0003677">
    <property type="term" value="F:DNA binding"/>
    <property type="evidence" value="ECO:0007669"/>
    <property type="project" value="InterPro"/>
</dbReference>
<dbReference type="InterPro" id="IPR006935">
    <property type="entry name" value="Helicase/UvrB_N"/>
</dbReference>
<evidence type="ECO:0000313" key="4">
    <source>
        <dbReference type="EMBL" id="CAE8690868.1"/>
    </source>
</evidence>
<organism evidence="4 5">
    <name type="scientific">Polarella glacialis</name>
    <name type="common">Dinoflagellate</name>
    <dbReference type="NCBI Taxonomy" id="89957"/>
    <lineage>
        <taxon>Eukaryota</taxon>
        <taxon>Sar</taxon>
        <taxon>Alveolata</taxon>
        <taxon>Dinophyceae</taxon>
        <taxon>Suessiales</taxon>
        <taxon>Suessiaceae</taxon>
        <taxon>Polarella</taxon>
    </lineage>
</organism>
<dbReference type="GO" id="GO:0016787">
    <property type="term" value="F:hydrolase activity"/>
    <property type="evidence" value="ECO:0007669"/>
    <property type="project" value="InterPro"/>
</dbReference>
<dbReference type="PROSITE" id="PS51192">
    <property type="entry name" value="HELICASE_ATP_BIND_1"/>
    <property type="match status" value="1"/>
</dbReference>
<keyword evidence="1" id="KW-1133">Transmembrane helix</keyword>
<dbReference type="EMBL" id="CAJNNW010027334">
    <property type="protein sequence ID" value="CAE8690868.1"/>
    <property type="molecule type" value="Genomic_DNA"/>
</dbReference>
<feature type="domain" description="Helicase C-terminal" evidence="3">
    <location>
        <begin position="406"/>
        <end position="584"/>
    </location>
</feature>
<evidence type="ECO:0000256" key="1">
    <source>
        <dbReference type="SAM" id="Phobius"/>
    </source>
</evidence>
<dbReference type="Pfam" id="PF04471">
    <property type="entry name" value="Mrr_cat"/>
    <property type="match status" value="1"/>
</dbReference>
<dbReference type="SMART" id="SM00487">
    <property type="entry name" value="DEXDc"/>
    <property type="match status" value="1"/>
</dbReference>
<dbReference type="InterPro" id="IPR007560">
    <property type="entry name" value="Restrct_endonuc_IV_Mrr"/>
</dbReference>
<evidence type="ECO:0000259" key="2">
    <source>
        <dbReference type="PROSITE" id="PS51192"/>
    </source>
</evidence>
<dbReference type="GO" id="GO:0009307">
    <property type="term" value="P:DNA restriction-modification system"/>
    <property type="evidence" value="ECO:0007669"/>
    <property type="project" value="InterPro"/>
</dbReference>
<dbReference type="PROSITE" id="PS51194">
    <property type="entry name" value="HELICASE_CTER"/>
    <property type="match status" value="1"/>
</dbReference>
<dbReference type="Proteomes" id="UP000626109">
    <property type="component" value="Unassembled WGS sequence"/>
</dbReference>
<dbReference type="GO" id="GO:0004519">
    <property type="term" value="F:endonuclease activity"/>
    <property type="evidence" value="ECO:0007669"/>
    <property type="project" value="InterPro"/>
</dbReference>
<dbReference type="InterPro" id="IPR027417">
    <property type="entry name" value="P-loop_NTPase"/>
</dbReference>
<sequence>MLLGRRSLRARLPLRRVSQPVLFILALLAVQYFFNLHFLPISASFAGLKVDCSGRSETARFGKGHGRQQPELESPKLVHHKGTDFMERVRVLAREALTWPHLPAWQRLEWAAALLLDAVPMKELPPWFLEQHNVSRRDIGVDLLSLDGQRAVQCKCYNGTIPSIQIRHFLRVAKWIFKARSCILVTSNTSRLTHSSDQLLTDHRADLQVVTGQDLERLAAVVAFDTSVIRDPIADSGTLQPLWPCQIECLKACKKGARIIEMACSSGKTRVMYELSRKARGKVLVLVPSHVLLRQFAQVFHSFCCVGTGYNDKIHWDADGLIAVYNSAHLLANIAFSELYVDEAHHALPQGCPNALQTYLFSATHRAQPDFRFSMTASIEDGVVCDYDVIIPIVTDRGAHHCLASMIQKRAGHFRRVLAFCNTVSQAKRFQQMVQELGLAAWHINGNTPASTRHQVISEFSGALTKPAHVLVTVQVLGEGVNIPNADTCLFIEPRGSYISVVQAVGRVLRHHVSKPLAHVILPAVSMDYMMSRTSMRRTPSSRRGTKSSTQFGEDLSHLKQVNFESRRENMTTGELERFLTILSQADVRLQDAIRAGGHGRVRFIYARLDASISCSPEHLIGSVQDYLSAWSHDHDNWEARLQDLKVFLAQRRYIPRQSSNDELEKTLGHWIKNQGTLVRQGKLSQWQLKSWSESHPLMSQVLLQWIQPGTKWQHRCQELAIFLKSHRRIPSTHSADPDECSLSSWLSRQTRSCKRLSSKQLQDLQGTHRLVAQYLQRKFDGPRTTWTKKCQELAAFVVEHDRIPKCAKQATLEYGLACWLQQQLRDHARLASDQINELRNCSTLVAQRIHTRQNPTSNWQQRLQEFSRFVSCHGRLPSRTAVDVSEKSLASWISNVGRDMATLGDEQIASLRSCPLLGETIERWLNDRLTCDQGYKQHCARLRVYIQRYDQLPKHNTDCKIERNLATWLARQLRAADNLGSGQLEALESVDPRVAARIRQRTATIQVWQVTCHELRQFVEQHGRCPRSKAGDGEELAWGQWLVQQSRRFRSFKEDELQILRATHPVIAERVDKWQDPLQPWRKRCKELKLFITNFGRLPRASSADAKERSVLSWLSGQCQSFRAGNLQLEQLAELRAVHELIAIKVDVWCAQARADA</sequence>
<accession>A0A813K0A8</accession>
<dbReference type="AlphaFoldDB" id="A0A813K0A8"/>
<comment type="caution">
    <text evidence="4">The sequence shown here is derived from an EMBL/GenBank/DDBJ whole genome shotgun (WGS) entry which is preliminary data.</text>
</comment>
<proteinExistence type="predicted"/>
<feature type="transmembrane region" description="Helical" evidence="1">
    <location>
        <begin position="21"/>
        <end position="39"/>
    </location>
</feature>
<dbReference type="InterPro" id="IPR050742">
    <property type="entry name" value="Helicase_Restrict-Modif_Enz"/>
</dbReference>
<dbReference type="InterPro" id="IPR001650">
    <property type="entry name" value="Helicase_C-like"/>
</dbReference>